<gene>
    <name evidence="1" type="ORF">PSFLO_01401</name>
</gene>
<protein>
    <submittedName>
        <fullName evidence="1">Uncharacterized protein</fullName>
    </submittedName>
</protein>
<reference evidence="1 2" key="1">
    <citation type="submission" date="2018-03" db="EMBL/GenBank/DDBJ databases">
        <authorList>
            <person name="Guldener U."/>
        </authorList>
    </citation>
    <scope>NUCLEOTIDE SEQUENCE [LARGE SCALE GENOMIC DNA]</scope>
    <source>
        <strain evidence="1 2">DAOM196992</strain>
    </source>
</reference>
<name>A0A5C3EVQ2_9BASI</name>
<dbReference type="Proteomes" id="UP000323386">
    <property type="component" value="Unassembled WGS sequence"/>
</dbReference>
<sequence length="102" mass="10764">MAGMTPARQSEPSPGGIRCCAGLRGKPGWLPDEDLLASSSLRLPLTPGLAWPSLPQSASYLVEPTSDHSNVGLGRWSLHLFCVPAHRSGAAWRWGSSTGDLA</sequence>
<evidence type="ECO:0000313" key="1">
    <source>
        <dbReference type="EMBL" id="SPO35930.1"/>
    </source>
</evidence>
<accession>A0A5C3EVQ2</accession>
<proteinExistence type="predicted"/>
<evidence type="ECO:0000313" key="2">
    <source>
        <dbReference type="Proteomes" id="UP000323386"/>
    </source>
</evidence>
<organism evidence="1 2">
    <name type="scientific">Pseudozyma flocculosa</name>
    <dbReference type="NCBI Taxonomy" id="84751"/>
    <lineage>
        <taxon>Eukaryota</taxon>
        <taxon>Fungi</taxon>
        <taxon>Dikarya</taxon>
        <taxon>Basidiomycota</taxon>
        <taxon>Ustilaginomycotina</taxon>
        <taxon>Ustilaginomycetes</taxon>
        <taxon>Ustilaginales</taxon>
        <taxon>Ustilaginaceae</taxon>
        <taxon>Pseudozyma</taxon>
    </lineage>
</organism>
<dbReference type="EMBL" id="OOIP01000003">
    <property type="protein sequence ID" value="SPO35930.1"/>
    <property type="molecule type" value="Genomic_DNA"/>
</dbReference>
<dbReference type="AlphaFoldDB" id="A0A5C3EVQ2"/>
<keyword evidence="2" id="KW-1185">Reference proteome</keyword>